<protein>
    <recommendedName>
        <fullName evidence="2">Bacteriophage abortive infection AbiH</fullName>
    </recommendedName>
</protein>
<gene>
    <name evidence="1" type="ORF">RILFYP67_02952</name>
</gene>
<sequence length="432" mass="51520">MNILVIGNGFDLAHDLPTRYQDFLGFVERFLNIINTPQILQQGGLNNAEKSVYEYINHLIFSEQKLCKELEQLVKDNIWIEYFLQNPMYQKENWIDFESEISKVIQSLDQDMFPKDGKKLEKSELSETMGNLSNTFLYKKYAKYTTSIRAVSALTHEKCESITYKEIRDRLYNDLNKLIRALEIYLTDYVEKIECNYVLPDIDEIVKENVQCSDGEEQIRYCKVLCFNYTNTYERLYLNGQQMQADIDYIHGRVKLLNTMENNNMVLGIDEYLTDERKNKETEFIAFKKFYQRIYKGTGCKYKDWVETIQEEYDDFLQEKERIINRANEYVGNDIERMIHRLQASEIRERKCKMHNVYIFGHSLDITDKDILRELILNENVYTTIFYLNRDVMGQQIANLVKIIGQDELIRRTGGRSKTIEFRQQRECVWKN</sequence>
<dbReference type="EMBL" id="CACRUM010000089">
    <property type="protein sequence ID" value="VYU68266.1"/>
    <property type="molecule type" value="Genomic_DNA"/>
</dbReference>
<accession>A0A6N3GUU4</accession>
<dbReference type="InterPro" id="IPR025935">
    <property type="entry name" value="AbiH"/>
</dbReference>
<proteinExistence type="predicted"/>
<dbReference type="Pfam" id="PF14253">
    <property type="entry name" value="AbiH"/>
    <property type="match status" value="1"/>
</dbReference>
<dbReference type="AlphaFoldDB" id="A0A6N3GUU4"/>
<reference evidence="1" key="1">
    <citation type="submission" date="2019-11" db="EMBL/GenBank/DDBJ databases">
        <authorList>
            <person name="Feng L."/>
        </authorList>
    </citation>
    <scope>NUCLEOTIDE SEQUENCE</scope>
    <source>
        <strain evidence="1">RintestinalisLFYP67</strain>
    </source>
</reference>
<organism evidence="1">
    <name type="scientific">Roseburia intestinalis</name>
    <dbReference type="NCBI Taxonomy" id="166486"/>
    <lineage>
        <taxon>Bacteria</taxon>
        <taxon>Bacillati</taxon>
        <taxon>Bacillota</taxon>
        <taxon>Clostridia</taxon>
        <taxon>Lachnospirales</taxon>
        <taxon>Lachnospiraceae</taxon>
        <taxon>Roseburia</taxon>
    </lineage>
</organism>
<name>A0A6N3GUU4_9FIRM</name>
<dbReference type="RefSeq" id="WP_370775037.1">
    <property type="nucleotide sequence ID" value="NZ_CACRUM010000089.1"/>
</dbReference>
<evidence type="ECO:0008006" key="2">
    <source>
        <dbReference type="Google" id="ProtNLM"/>
    </source>
</evidence>
<evidence type="ECO:0000313" key="1">
    <source>
        <dbReference type="EMBL" id="VYU68266.1"/>
    </source>
</evidence>